<reference evidence="2 3" key="1">
    <citation type="journal article" date="2014" name="BMC Genomics">
        <title>Comparative genome sequencing reveals chemotype-specific gene clusters in the toxigenic black mold Stachybotrys.</title>
        <authorList>
            <person name="Semeiks J."/>
            <person name="Borek D."/>
            <person name="Otwinowski Z."/>
            <person name="Grishin N.V."/>
        </authorList>
    </citation>
    <scope>NUCLEOTIDE SEQUENCE [LARGE SCALE GENOMIC DNA]</scope>
    <source>
        <strain evidence="3">CBS 109288 / IBT 7711</strain>
    </source>
</reference>
<evidence type="ECO:0008006" key="4">
    <source>
        <dbReference type="Google" id="ProtNLM"/>
    </source>
</evidence>
<feature type="region of interest" description="Disordered" evidence="1">
    <location>
        <begin position="1"/>
        <end position="88"/>
    </location>
</feature>
<dbReference type="AlphaFoldDB" id="A0A084AK21"/>
<dbReference type="InterPro" id="IPR021475">
    <property type="entry name" value="Pants/Emi1-like"/>
</dbReference>
<feature type="compositionally biased region" description="Polar residues" evidence="1">
    <location>
        <begin position="1"/>
        <end position="23"/>
    </location>
</feature>
<dbReference type="Proteomes" id="UP000028045">
    <property type="component" value="Unassembled WGS sequence"/>
</dbReference>
<dbReference type="EMBL" id="KL648691">
    <property type="protein sequence ID" value="KEY65650.1"/>
    <property type="molecule type" value="Genomic_DNA"/>
</dbReference>
<dbReference type="PANTHER" id="PTHR28052:SF1">
    <property type="entry name" value="UPF0545 PROTEIN C22ORF39"/>
    <property type="match status" value="1"/>
</dbReference>
<feature type="region of interest" description="Disordered" evidence="1">
    <location>
        <begin position="195"/>
        <end position="214"/>
    </location>
</feature>
<protein>
    <recommendedName>
        <fullName evidence="4">Early meiotic induction protein 1</fullName>
    </recommendedName>
</protein>
<sequence>MGWLWASSSPRQSPAATPNQQSHATSPPAPPPPPPSSTPLAPNEPVDPEIQKFLSLLQGEPKTTNKPTHTPSSTPSSQPISSNASTSASSSSSWFALRTSSASTTANDPAQPAPLGSAIAESLLPTEMSCSQAFDLAWACNSLGGQWNAVYRYGEMRSCSELWNDFWFCMRTKSYTGELKESMIKAHYRQKEHAKYGAGRPSSEDVWEGRTEKVAPGSCFQETFESPSVDDDEWRKNEQERRNKRRAELGLDEI</sequence>
<name>A0A084AK21_STACB</name>
<accession>A0A084AK21</accession>
<proteinExistence type="predicted"/>
<dbReference type="Pfam" id="PF11326">
    <property type="entry name" value="PANTS-like"/>
    <property type="match status" value="1"/>
</dbReference>
<feature type="region of interest" description="Disordered" evidence="1">
    <location>
        <begin position="222"/>
        <end position="254"/>
    </location>
</feature>
<evidence type="ECO:0000256" key="1">
    <source>
        <dbReference type="SAM" id="MobiDB-lite"/>
    </source>
</evidence>
<dbReference type="PANTHER" id="PTHR28052">
    <property type="entry name" value="UPF0545 PROTEIN C22ORF39"/>
    <property type="match status" value="1"/>
</dbReference>
<gene>
    <name evidence="2" type="ORF">S7711_10038</name>
</gene>
<keyword evidence="3" id="KW-1185">Reference proteome</keyword>
<organism evidence="2 3">
    <name type="scientific">Stachybotrys chartarum (strain CBS 109288 / IBT 7711)</name>
    <name type="common">Toxic black mold</name>
    <name type="synonym">Stilbospora chartarum</name>
    <dbReference type="NCBI Taxonomy" id="1280523"/>
    <lineage>
        <taxon>Eukaryota</taxon>
        <taxon>Fungi</taxon>
        <taxon>Dikarya</taxon>
        <taxon>Ascomycota</taxon>
        <taxon>Pezizomycotina</taxon>
        <taxon>Sordariomycetes</taxon>
        <taxon>Hypocreomycetidae</taxon>
        <taxon>Hypocreales</taxon>
        <taxon>Stachybotryaceae</taxon>
        <taxon>Stachybotrys</taxon>
    </lineage>
</organism>
<evidence type="ECO:0000313" key="2">
    <source>
        <dbReference type="EMBL" id="KEY65650.1"/>
    </source>
</evidence>
<dbReference type="OrthoDB" id="2017405at2759"/>
<feature type="compositionally biased region" description="Pro residues" evidence="1">
    <location>
        <begin position="27"/>
        <end position="37"/>
    </location>
</feature>
<evidence type="ECO:0000313" key="3">
    <source>
        <dbReference type="Proteomes" id="UP000028045"/>
    </source>
</evidence>
<feature type="compositionally biased region" description="Low complexity" evidence="1">
    <location>
        <begin position="67"/>
        <end position="88"/>
    </location>
</feature>
<feature type="compositionally biased region" description="Basic and acidic residues" evidence="1">
    <location>
        <begin position="233"/>
        <end position="254"/>
    </location>
</feature>
<dbReference type="HOGENOM" id="CLU_074897_0_0_1"/>